<protein>
    <submittedName>
        <fullName evidence="7">TldD protein</fullName>
    </submittedName>
</protein>
<evidence type="ECO:0000256" key="1">
    <source>
        <dbReference type="ARBA" id="ARBA00005836"/>
    </source>
</evidence>
<evidence type="ECO:0000313" key="7">
    <source>
        <dbReference type="EMBL" id="MBM7561423.1"/>
    </source>
</evidence>
<evidence type="ECO:0000256" key="4">
    <source>
        <dbReference type="ARBA" id="ARBA00023049"/>
    </source>
</evidence>
<evidence type="ECO:0000256" key="3">
    <source>
        <dbReference type="ARBA" id="ARBA00022801"/>
    </source>
</evidence>
<proteinExistence type="inferred from homology"/>
<reference evidence="7 8" key="1">
    <citation type="submission" date="2021-01" db="EMBL/GenBank/DDBJ databases">
        <title>Genomic Encyclopedia of Type Strains, Phase IV (KMG-IV): sequencing the most valuable type-strain genomes for metagenomic binning, comparative biology and taxonomic classification.</title>
        <authorList>
            <person name="Goeker M."/>
        </authorList>
    </citation>
    <scope>NUCLEOTIDE SEQUENCE [LARGE SCALE GENOMIC DNA]</scope>
    <source>
        <strain evidence="7 8">DSM 24436</strain>
    </source>
</reference>
<comment type="similarity">
    <text evidence="1">Belongs to the peptidase U62 family.</text>
</comment>
<dbReference type="InterPro" id="IPR036059">
    <property type="entry name" value="TldD/PmbA_sf"/>
</dbReference>
<evidence type="ECO:0000256" key="2">
    <source>
        <dbReference type="ARBA" id="ARBA00022670"/>
    </source>
</evidence>
<dbReference type="Gene3D" id="3.30.2290.10">
    <property type="entry name" value="PmbA/TldD superfamily"/>
    <property type="match status" value="1"/>
</dbReference>
<dbReference type="SUPFAM" id="SSF111283">
    <property type="entry name" value="Putative modulator of DNA gyrase, PmbA/TldD"/>
    <property type="match status" value="1"/>
</dbReference>
<dbReference type="InterPro" id="IPR035068">
    <property type="entry name" value="TldD/PmbA_N"/>
</dbReference>
<keyword evidence="8" id="KW-1185">Reference proteome</keyword>
<evidence type="ECO:0000259" key="5">
    <source>
        <dbReference type="Pfam" id="PF01523"/>
    </source>
</evidence>
<dbReference type="InterPro" id="IPR045569">
    <property type="entry name" value="Metalloprtase-TldD/E_C"/>
</dbReference>
<accession>A0ABS2MPV2</accession>
<keyword evidence="2" id="KW-0645">Protease</keyword>
<dbReference type="Pfam" id="PF01523">
    <property type="entry name" value="PmbA_TldD_1st"/>
    <property type="match status" value="1"/>
</dbReference>
<dbReference type="InterPro" id="IPR051463">
    <property type="entry name" value="Peptidase_U62_metallo"/>
</dbReference>
<feature type="domain" description="Metalloprotease TldD/E N-terminal" evidence="5">
    <location>
        <begin position="17"/>
        <end position="81"/>
    </location>
</feature>
<keyword evidence="4" id="KW-0482">Metalloprotease</keyword>
<organism evidence="7 8">
    <name type="scientific">Fusibacter tunisiensis</name>
    <dbReference type="NCBI Taxonomy" id="1008308"/>
    <lineage>
        <taxon>Bacteria</taxon>
        <taxon>Bacillati</taxon>
        <taxon>Bacillota</taxon>
        <taxon>Clostridia</taxon>
        <taxon>Eubacteriales</taxon>
        <taxon>Eubacteriales Family XII. Incertae Sedis</taxon>
        <taxon>Fusibacter</taxon>
    </lineage>
</organism>
<dbReference type="RefSeq" id="WP_204662917.1">
    <property type="nucleotide sequence ID" value="NZ_JAFBDT010000005.1"/>
</dbReference>
<dbReference type="InterPro" id="IPR002510">
    <property type="entry name" value="Metalloprtase-TldD/E_N"/>
</dbReference>
<sequence>MAKQDLSQYVAQMKPYCELRVQENRSFSMVMMNGNLVRNDKSSTGGVSARAYKDGCFGFSSQAEISDETIRKVVDQAWENAKFLASKKDHPQEPFKSEAVHETKDFSTQKERWTQEQITDYMKSVDAYIQDTYPNLVSRLIVLSCLEMEKHLVTSDGTESYLLWPRTVFHIGLTAEKDGEPCELGEVYGGIGQLEDHLTTVEDIKADIDALYQSLMLKNEGVHAVAGYHEVILDANLAGILAHEAFGHTVEADLVRNGSIAGDYLEKQVASPLVSLIDFAHSYNGDLLPVPIFVDDEGVKCQDAPIIQNGILKCFMHNRDSAREFGHENYGNARAWQYSDEPLIRMRNTAILPGESTLEEMIASIEDGYYFKKTSNGQADTTGEFMFGVSEGYEIKNGKLGKAIKNTTISGRAFDVLSSVTMVSNEMKWTAAGMCGKKQPIPVGMGGPAIKCKINVGGK</sequence>
<dbReference type="Pfam" id="PF19289">
    <property type="entry name" value="PmbA_TldD_3rd"/>
    <property type="match status" value="1"/>
</dbReference>
<gene>
    <name evidence="7" type="ORF">JOC49_000943</name>
</gene>
<dbReference type="PANTHER" id="PTHR30624">
    <property type="entry name" value="UNCHARACTERIZED PROTEIN TLDD AND PMBA"/>
    <property type="match status" value="1"/>
</dbReference>
<dbReference type="Proteomes" id="UP000767854">
    <property type="component" value="Unassembled WGS sequence"/>
</dbReference>
<feature type="domain" description="Metalloprotease TldD/E C-terminal" evidence="6">
    <location>
        <begin position="229"/>
        <end position="457"/>
    </location>
</feature>
<name>A0ABS2MPV2_9FIRM</name>
<evidence type="ECO:0000313" key="8">
    <source>
        <dbReference type="Proteomes" id="UP000767854"/>
    </source>
</evidence>
<dbReference type="PANTHER" id="PTHR30624:SF0">
    <property type="entry name" value="METALLOPROTEASE SLR0863"/>
    <property type="match status" value="1"/>
</dbReference>
<comment type="caution">
    <text evidence="7">The sequence shown here is derived from an EMBL/GenBank/DDBJ whole genome shotgun (WGS) entry which is preliminary data.</text>
</comment>
<evidence type="ECO:0000259" key="6">
    <source>
        <dbReference type="Pfam" id="PF19289"/>
    </source>
</evidence>
<dbReference type="EMBL" id="JAFBDT010000005">
    <property type="protein sequence ID" value="MBM7561423.1"/>
    <property type="molecule type" value="Genomic_DNA"/>
</dbReference>
<keyword evidence="3" id="KW-0378">Hydrolase</keyword>